<dbReference type="Proteomes" id="UP001642464">
    <property type="component" value="Unassembled WGS sequence"/>
</dbReference>
<evidence type="ECO:0000313" key="1">
    <source>
        <dbReference type="EMBL" id="CAK9055004.1"/>
    </source>
</evidence>
<reference evidence="2 3" key="1">
    <citation type="submission" date="2024-02" db="EMBL/GenBank/DDBJ databases">
        <authorList>
            <person name="Chen Y."/>
            <person name="Shah S."/>
            <person name="Dougan E. K."/>
            <person name="Thang M."/>
            <person name="Chan C."/>
        </authorList>
    </citation>
    <scope>NUCLEOTIDE SEQUENCE [LARGE SCALE GENOMIC DNA]</scope>
</reference>
<accession>A0ABP0RR15</accession>
<keyword evidence="3" id="KW-1185">Reference proteome</keyword>
<evidence type="ECO:0000313" key="3">
    <source>
        <dbReference type="Proteomes" id="UP001642464"/>
    </source>
</evidence>
<protein>
    <submittedName>
        <fullName evidence="2">Uncharacterized protein</fullName>
    </submittedName>
</protein>
<evidence type="ECO:0000313" key="2">
    <source>
        <dbReference type="EMBL" id="CAK9103064.1"/>
    </source>
</evidence>
<name>A0ABP0RR15_9DINO</name>
<sequence length="94" mass="10536">MMAKSGKLRSLIREIETKFDDPQAIAYIQILKDEIANIDKQYDVCSAAWCTGESEGFFTEEFYKQSESAMKKASIAYGPHSTDINPCQASNACR</sequence>
<organism evidence="2 3">
    <name type="scientific">Durusdinium trenchii</name>
    <dbReference type="NCBI Taxonomy" id="1381693"/>
    <lineage>
        <taxon>Eukaryota</taxon>
        <taxon>Sar</taxon>
        <taxon>Alveolata</taxon>
        <taxon>Dinophyceae</taxon>
        <taxon>Suessiales</taxon>
        <taxon>Symbiodiniaceae</taxon>
        <taxon>Durusdinium</taxon>
    </lineage>
</organism>
<dbReference type="EMBL" id="CAXAMM010024302">
    <property type="protein sequence ID" value="CAK9055004.1"/>
    <property type="molecule type" value="Genomic_DNA"/>
</dbReference>
<proteinExistence type="predicted"/>
<gene>
    <name evidence="1" type="ORF">SCF082_LOCUS29796</name>
    <name evidence="2" type="ORF">SCF082_LOCUS48156</name>
</gene>
<comment type="caution">
    <text evidence="2">The sequence shown here is derived from an EMBL/GenBank/DDBJ whole genome shotgun (WGS) entry which is preliminary data.</text>
</comment>
<dbReference type="EMBL" id="CAXAMM010042117">
    <property type="protein sequence ID" value="CAK9103064.1"/>
    <property type="molecule type" value="Genomic_DNA"/>
</dbReference>